<dbReference type="Proteomes" id="UP000664477">
    <property type="component" value="Unassembled WGS sequence"/>
</dbReference>
<organism evidence="1 2">
    <name type="scientific">Providencia rettgeri</name>
    <dbReference type="NCBI Taxonomy" id="587"/>
    <lineage>
        <taxon>Bacteria</taxon>
        <taxon>Pseudomonadati</taxon>
        <taxon>Pseudomonadota</taxon>
        <taxon>Gammaproteobacteria</taxon>
        <taxon>Enterobacterales</taxon>
        <taxon>Morganellaceae</taxon>
        <taxon>Providencia</taxon>
    </lineage>
</organism>
<dbReference type="AlphaFoldDB" id="A0A939NF94"/>
<proteinExistence type="predicted"/>
<comment type="caution">
    <text evidence="1">The sequence shown here is derived from an EMBL/GenBank/DDBJ whole genome shotgun (WGS) entry which is preliminary data.</text>
</comment>
<name>A0A939NF94_PRORE</name>
<protein>
    <submittedName>
        <fullName evidence="1">Uncharacterized protein</fullName>
    </submittedName>
</protein>
<accession>A0A939NF94</accession>
<dbReference type="EMBL" id="JAGETQ010000146">
    <property type="protein sequence ID" value="MBO1916545.1"/>
    <property type="molecule type" value="Genomic_DNA"/>
</dbReference>
<gene>
    <name evidence="1" type="ORF">J4727_17470</name>
</gene>
<reference evidence="1" key="1">
    <citation type="submission" date="2021-03" db="EMBL/GenBank/DDBJ databases">
        <title>Molecular epidemiology and mechanisms of colistin and carbapenem resistance in Enterobacteriaceae from clinical isolates, the environment and porcine samples in Pretoria, South Africa.</title>
        <authorList>
            <person name="Bogoshi D."/>
            <person name="Mbelle N.M."/>
            <person name="Naidoo V."/>
            <person name="Osei Sekyere J."/>
        </authorList>
    </citation>
    <scope>NUCLEOTIDE SEQUENCE</scope>
    <source>
        <strain evidence="1">C052</strain>
    </source>
</reference>
<evidence type="ECO:0000313" key="2">
    <source>
        <dbReference type="Proteomes" id="UP000664477"/>
    </source>
</evidence>
<evidence type="ECO:0000313" key="1">
    <source>
        <dbReference type="EMBL" id="MBO1916545.1"/>
    </source>
</evidence>
<sequence length="160" mass="17739">MQNIGYRYENEAKQKNISFNPGNGTDIIVGKKDSRNLFNINAGSKFLVGGEKMILQIYHYYSNMMLKKITKFILMAMGNNSIIIKDIPSNSKIDIDLNKGTSEVAFINHKVKKVNLCNVNDVMLIGHSTSTAELLGNKESNTLDAGAMIAFIQGMEGMIN</sequence>